<reference evidence="4" key="1">
    <citation type="submission" date="2021-12" db="EMBL/GenBank/DDBJ databases">
        <authorList>
            <person name="King R."/>
        </authorList>
    </citation>
    <scope>NUCLEOTIDE SEQUENCE</scope>
</reference>
<feature type="domain" description="Borealin C-terminal" evidence="3">
    <location>
        <begin position="152"/>
        <end position="269"/>
    </location>
</feature>
<feature type="coiled-coil region" evidence="1">
    <location>
        <begin position="16"/>
        <end position="43"/>
    </location>
</feature>
<protein>
    <recommendedName>
        <fullName evidence="3">Borealin C-terminal domain-containing protein</fullName>
    </recommendedName>
</protein>
<name>A0A9P0B0H5_BRAAE</name>
<dbReference type="InterPro" id="IPR046466">
    <property type="entry name" value="Borealin_C"/>
</dbReference>
<evidence type="ECO:0000313" key="5">
    <source>
        <dbReference type="Proteomes" id="UP001154078"/>
    </source>
</evidence>
<dbReference type="EMBL" id="OV121133">
    <property type="protein sequence ID" value="CAH0552054.1"/>
    <property type="molecule type" value="Genomic_DNA"/>
</dbReference>
<evidence type="ECO:0000256" key="1">
    <source>
        <dbReference type="SAM" id="Coils"/>
    </source>
</evidence>
<feature type="region of interest" description="Disordered" evidence="2">
    <location>
        <begin position="122"/>
        <end position="186"/>
    </location>
</feature>
<evidence type="ECO:0000256" key="2">
    <source>
        <dbReference type="SAM" id="MobiDB-lite"/>
    </source>
</evidence>
<gene>
    <name evidence="4" type="ORF">MELIAE_LOCUS4516</name>
</gene>
<dbReference type="AlphaFoldDB" id="A0A9P0B0H5"/>
<dbReference type="OrthoDB" id="6360905at2759"/>
<evidence type="ECO:0000259" key="3">
    <source>
        <dbReference type="Pfam" id="PF10512"/>
    </source>
</evidence>
<feature type="compositionally biased region" description="Low complexity" evidence="2">
    <location>
        <begin position="144"/>
        <end position="157"/>
    </location>
</feature>
<proteinExistence type="predicted"/>
<keyword evidence="1" id="KW-0175">Coiled coil</keyword>
<dbReference type="Pfam" id="PF10512">
    <property type="entry name" value="Borealin"/>
    <property type="match status" value="1"/>
</dbReference>
<keyword evidence="5" id="KW-1185">Reference proteome</keyword>
<dbReference type="Proteomes" id="UP001154078">
    <property type="component" value="Chromosome 2"/>
</dbReference>
<sequence>MARTKAAKKKPASKANTSIKKDVEELQLRKKQLFQKLDQYKETFDIKVEAIFAKLLVNIPAHIKNSRFSDLKKNGVHLHNTTVSYNYSSVDNVLHNHTNTAKKRKKALRSSSCHEDDGYLTAEMSDASSGGRQSRSRKPAPPKSTRVSRSLSRVQVSKPAPLSMKTPANRNPPPNSYGMVTPKVKPNTPQVLLRRPKQGEMALSLQGSPLFTGSVVSESVANINIPLNDGRMFTLQPERGLRMSQVPDLDPETRRQLQTLRDNLAKVCGQR</sequence>
<accession>A0A9P0B0H5</accession>
<organism evidence="4 5">
    <name type="scientific">Brassicogethes aeneus</name>
    <name type="common">Rape pollen beetle</name>
    <name type="synonym">Meligethes aeneus</name>
    <dbReference type="NCBI Taxonomy" id="1431903"/>
    <lineage>
        <taxon>Eukaryota</taxon>
        <taxon>Metazoa</taxon>
        <taxon>Ecdysozoa</taxon>
        <taxon>Arthropoda</taxon>
        <taxon>Hexapoda</taxon>
        <taxon>Insecta</taxon>
        <taxon>Pterygota</taxon>
        <taxon>Neoptera</taxon>
        <taxon>Endopterygota</taxon>
        <taxon>Coleoptera</taxon>
        <taxon>Polyphaga</taxon>
        <taxon>Cucujiformia</taxon>
        <taxon>Nitidulidae</taxon>
        <taxon>Meligethinae</taxon>
        <taxon>Brassicogethes</taxon>
    </lineage>
</organism>
<evidence type="ECO:0000313" key="4">
    <source>
        <dbReference type="EMBL" id="CAH0552054.1"/>
    </source>
</evidence>